<reference evidence="2 3" key="2">
    <citation type="submission" date="2024-07" db="EMBL/GenBank/DDBJ databases">
        <authorList>
            <person name="Akdeniz Z."/>
        </authorList>
    </citation>
    <scope>NUCLEOTIDE SEQUENCE [LARGE SCALE GENOMIC DNA]</scope>
</reference>
<dbReference type="EMBL" id="CAXDID020000060">
    <property type="protein sequence ID" value="CAL6009872.1"/>
    <property type="molecule type" value="Genomic_DNA"/>
</dbReference>
<protein>
    <submittedName>
        <fullName evidence="2">Hypothetical_protein</fullName>
    </submittedName>
</protein>
<proteinExistence type="predicted"/>
<dbReference type="AlphaFoldDB" id="A0AA86R1V5"/>
<organism evidence="1">
    <name type="scientific">Hexamita inflata</name>
    <dbReference type="NCBI Taxonomy" id="28002"/>
    <lineage>
        <taxon>Eukaryota</taxon>
        <taxon>Metamonada</taxon>
        <taxon>Diplomonadida</taxon>
        <taxon>Hexamitidae</taxon>
        <taxon>Hexamitinae</taxon>
        <taxon>Hexamita</taxon>
    </lineage>
</organism>
<dbReference type="EMBL" id="CATOUU010001068">
    <property type="protein sequence ID" value="CAI9970186.1"/>
    <property type="molecule type" value="Genomic_DNA"/>
</dbReference>
<dbReference type="Proteomes" id="UP001642409">
    <property type="component" value="Unassembled WGS sequence"/>
</dbReference>
<evidence type="ECO:0000313" key="1">
    <source>
        <dbReference type="EMBL" id="CAI9970186.1"/>
    </source>
</evidence>
<evidence type="ECO:0000313" key="3">
    <source>
        <dbReference type="Proteomes" id="UP001642409"/>
    </source>
</evidence>
<evidence type="ECO:0000313" key="2">
    <source>
        <dbReference type="EMBL" id="CAL6009872.1"/>
    </source>
</evidence>
<name>A0AA86R1V5_9EUKA</name>
<comment type="caution">
    <text evidence="1">The sequence shown here is derived from an EMBL/GenBank/DDBJ whole genome shotgun (WGS) entry which is preliminary data.</text>
</comment>
<accession>A0AA86R1V5</accession>
<reference evidence="1" key="1">
    <citation type="submission" date="2023-06" db="EMBL/GenBank/DDBJ databases">
        <authorList>
            <person name="Kurt Z."/>
        </authorList>
    </citation>
    <scope>NUCLEOTIDE SEQUENCE</scope>
</reference>
<gene>
    <name evidence="2" type="ORF">HINF_LOCUS21812</name>
    <name evidence="1" type="ORF">HINF_LOCUS57831</name>
</gene>
<sequence>MSIRQFVALHWSGSSIFNINLNATVILCSLQMRAIANLQTCPFPISDLNAIFDTNQFQKVIDRLMEMKDTINDHQRFELRSKAQKRRQSFAPDKYTEFIKTNQFFTLNSDKLFLIQKQLTNEHFELYEDFFESLMDYAPVKYSENSNPLQKDKCQIEYLTALASYLQHNKDEREEILNKICEDFDDSDEKALKVLFEQFVAGGCIIDGEQQEIFALDE</sequence>
<keyword evidence="3" id="KW-1185">Reference proteome</keyword>